<evidence type="ECO:0000313" key="7">
    <source>
        <dbReference type="EMBL" id="RZO26601.1"/>
    </source>
</evidence>
<dbReference type="InterPro" id="IPR008927">
    <property type="entry name" value="6-PGluconate_DH-like_C_sf"/>
</dbReference>
<dbReference type="Gene3D" id="1.20.5.100">
    <property type="entry name" value="Cytochrome c1, transmembrane anchor, C-terminal"/>
    <property type="match status" value="1"/>
</dbReference>
<proteinExistence type="inferred from homology"/>
<accession>A0A520MZF8</accession>
<dbReference type="PANTHER" id="PTHR43750">
    <property type="entry name" value="UDP-GLUCOSE 6-DEHYDROGENASE TUAD"/>
    <property type="match status" value="1"/>
</dbReference>
<dbReference type="InterPro" id="IPR014026">
    <property type="entry name" value="UDP-Glc/GDP-Man_DH_dimer"/>
</dbReference>
<dbReference type="InterPro" id="IPR036291">
    <property type="entry name" value="NAD(P)-bd_dom_sf"/>
</dbReference>
<organism evidence="7 8">
    <name type="scientific">SAR86 cluster bacterium</name>
    <dbReference type="NCBI Taxonomy" id="2030880"/>
    <lineage>
        <taxon>Bacteria</taxon>
        <taxon>Pseudomonadati</taxon>
        <taxon>Pseudomonadota</taxon>
        <taxon>Gammaproteobacteria</taxon>
        <taxon>SAR86 cluster</taxon>
    </lineage>
</organism>
<dbReference type="SUPFAM" id="SSF51735">
    <property type="entry name" value="NAD(P)-binding Rossmann-fold domains"/>
    <property type="match status" value="1"/>
</dbReference>
<name>A0A520MZF8_9GAMM</name>
<dbReference type="PANTHER" id="PTHR43750:SF3">
    <property type="entry name" value="UDP-GLUCOSE 6-DEHYDROGENASE TUAD"/>
    <property type="match status" value="1"/>
</dbReference>
<dbReference type="SUPFAM" id="SSF48179">
    <property type="entry name" value="6-phosphogluconate dehydrogenase C-terminal domain-like"/>
    <property type="match status" value="1"/>
</dbReference>
<evidence type="ECO:0000259" key="5">
    <source>
        <dbReference type="Pfam" id="PF00984"/>
    </source>
</evidence>
<feature type="domain" description="UDP-glucose/GDP-mannose dehydrogenase N-terminal" evidence="6">
    <location>
        <begin position="38"/>
        <end position="148"/>
    </location>
</feature>
<comment type="similarity">
    <text evidence="1 4">Belongs to the UDP-glucose/GDP-mannose dehydrogenase family.</text>
</comment>
<evidence type="ECO:0000256" key="4">
    <source>
        <dbReference type="PIRNR" id="PIRNR000124"/>
    </source>
</evidence>
<dbReference type="AlphaFoldDB" id="A0A520MZF8"/>
<dbReference type="PIRSF" id="PIRSF000124">
    <property type="entry name" value="UDPglc_GDPman_dh"/>
    <property type="match status" value="1"/>
</dbReference>
<dbReference type="InterPro" id="IPR028359">
    <property type="entry name" value="UDP_ManNAc/GlcNAc_DH"/>
</dbReference>
<comment type="caution">
    <text evidence="7">The sequence shown here is derived from an EMBL/GenBank/DDBJ whole genome shotgun (WGS) entry which is preliminary data.</text>
</comment>
<evidence type="ECO:0000256" key="3">
    <source>
        <dbReference type="ARBA" id="ARBA00023002"/>
    </source>
</evidence>
<gene>
    <name evidence="7" type="ORF">EVA92_02330</name>
</gene>
<reference evidence="7 8" key="1">
    <citation type="submission" date="2019-02" db="EMBL/GenBank/DDBJ databases">
        <title>Prokaryotic population dynamics and viral predation in marine succession experiment using metagenomics: the confinement effect.</title>
        <authorList>
            <person name="Haro-Moreno J.M."/>
            <person name="Rodriguez-Valera F."/>
            <person name="Lopez-Perez M."/>
        </authorList>
    </citation>
    <scope>NUCLEOTIDE SEQUENCE [LARGE SCALE GENOMIC DNA]</scope>
    <source>
        <strain evidence="7">MED-G159</strain>
    </source>
</reference>
<dbReference type="GO" id="GO:0000271">
    <property type="term" value="P:polysaccharide biosynthetic process"/>
    <property type="evidence" value="ECO:0007669"/>
    <property type="project" value="InterPro"/>
</dbReference>
<evidence type="ECO:0000259" key="6">
    <source>
        <dbReference type="Pfam" id="PF03721"/>
    </source>
</evidence>
<sequence>MKNIGVVGKGFVGSAVAHGFSPAVGYNASVLVYDKDPLKSVNTLDEVVNNSEFIFVSVPTPSNKDGSINLDILFACISEIENAIKDNNPIVLVRSTVVPGTCEEIQKKFPKLRIVFNPEFLTERSATFDFLSQTRYILGGKESDTSEVAALYKDRFGESIAIIETNFQTAELIKYVCNIYFATKVSFLNEMKLISDSIDADWEKVIEGFVRDGRVGSSHTNVPGHDGKHGFGGSCFPKDIQALINFAENNNLDLNVVKGAWKTNLEVRPEKDWEKLKGRAVID</sequence>
<protein>
    <recommendedName>
        <fullName evidence="2">UDP-glucose 6-dehydrogenase</fullName>
    </recommendedName>
</protein>
<keyword evidence="3" id="KW-0560">Oxidoreductase</keyword>
<dbReference type="Proteomes" id="UP000315825">
    <property type="component" value="Unassembled WGS sequence"/>
</dbReference>
<dbReference type="GO" id="GO:0016628">
    <property type="term" value="F:oxidoreductase activity, acting on the CH-CH group of donors, NAD or NADP as acceptor"/>
    <property type="evidence" value="ECO:0007669"/>
    <property type="project" value="InterPro"/>
</dbReference>
<evidence type="ECO:0000256" key="2">
    <source>
        <dbReference type="ARBA" id="ARBA00015132"/>
    </source>
</evidence>
<dbReference type="GO" id="GO:0051287">
    <property type="term" value="F:NAD binding"/>
    <property type="evidence" value="ECO:0007669"/>
    <property type="project" value="InterPro"/>
</dbReference>
<feature type="domain" description="UDP-glucose/GDP-mannose dehydrogenase dimerisation" evidence="5">
    <location>
        <begin position="168"/>
        <end position="264"/>
    </location>
</feature>
<evidence type="ECO:0000313" key="8">
    <source>
        <dbReference type="Proteomes" id="UP000315825"/>
    </source>
</evidence>
<dbReference type="PIRSF" id="PIRSF500136">
    <property type="entry name" value="UDP_ManNAc_DH"/>
    <property type="match status" value="1"/>
</dbReference>
<dbReference type="Pfam" id="PF00984">
    <property type="entry name" value="UDPG_MGDP_dh"/>
    <property type="match status" value="1"/>
</dbReference>
<dbReference type="Gene3D" id="3.40.50.720">
    <property type="entry name" value="NAD(P)-binding Rossmann-like Domain"/>
    <property type="match status" value="2"/>
</dbReference>
<dbReference type="GO" id="GO:0016616">
    <property type="term" value="F:oxidoreductase activity, acting on the CH-OH group of donors, NAD or NADP as acceptor"/>
    <property type="evidence" value="ECO:0007669"/>
    <property type="project" value="InterPro"/>
</dbReference>
<dbReference type="InterPro" id="IPR001732">
    <property type="entry name" value="UDP-Glc/GDP-Man_DH_N"/>
</dbReference>
<dbReference type="Pfam" id="PF03721">
    <property type="entry name" value="UDPG_MGDP_dh_N"/>
    <property type="match status" value="1"/>
</dbReference>
<dbReference type="InterPro" id="IPR017476">
    <property type="entry name" value="UDP-Glc/GDP-Man"/>
</dbReference>
<evidence type="ECO:0000256" key="1">
    <source>
        <dbReference type="ARBA" id="ARBA00006601"/>
    </source>
</evidence>
<dbReference type="EMBL" id="SHBE01000003">
    <property type="protein sequence ID" value="RZO26601.1"/>
    <property type="molecule type" value="Genomic_DNA"/>
</dbReference>